<dbReference type="SUPFAM" id="SSF55729">
    <property type="entry name" value="Acyl-CoA N-acyltransferases (Nat)"/>
    <property type="match status" value="1"/>
</dbReference>
<reference evidence="2" key="1">
    <citation type="journal article" date="2021" name="Nat. Commun.">
        <title>Genetic determinants of endophytism in the Arabidopsis root mycobiome.</title>
        <authorList>
            <person name="Mesny F."/>
            <person name="Miyauchi S."/>
            <person name="Thiergart T."/>
            <person name="Pickel B."/>
            <person name="Atanasova L."/>
            <person name="Karlsson M."/>
            <person name="Huettel B."/>
            <person name="Barry K.W."/>
            <person name="Haridas S."/>
            <person name="Chen C."/>
            <person name="Bauer D."/>
            <person name="Andreopoulos W."/>
            <person name="Pangilinan J."/>
            <person name="LaButti K."/>
            <person name="Riley R."/>
            <person name="Lipzen A."/>
            <person name="Clum A."/>
            <person name="Drula E."/>
            <person name="Henrissat B."/>
            <person name="Kohler A."/>
            <person name="Grigoriev I.V."/>
            <person name="Martin F.M."/>
            <person name="Hacquard S."/>
        </authorList>
    </citation>
    <scope>NUCLEOTIDE SEQUENCE</scope>
    <source>
        <strain evidence="2">MPI-CAGE-CH-0230</strain>
    </source>
</reference>
<dbReference type="GeneID" id="70193188"/>
<organism evidence="2 3">
    <name type="scientific">Microdochium trichocladiopsis</name>
    <dbReference type="NCBI Taxonomy" id="1682393"/>
    <lineage>
        <taxon>Eukaryota</taxon>
        <taxon>Fungi</taxon>
        <taxon>Dikarya</taxon>
        <taxon>Ascomycota</taxon>
        <taxon>Pezizomycotina</taxon>
        <taxon>Sordariomycetes</taxon>
        <taxon>Xylariomycetidae</taxon>
        <taxon>Xylariales</taxon>
        <taxon>Microdochiaceae</taxon>
        <taxon>Microdochium</taxon>
    </lineage>
</organism>
<evidence type="ECO:0000313" key="3">
    <source>
        <dbReference type="Proteomes" id="UP000756346"/>
    </source>
</evidence>
<dbReference type="InterPro" id="IPR000182">
    <property type="entry name" value="GNAT_dom"/>
</dbReference>
<comment type="caution">
    <text evidence="2">The sequence shown here is derived from an EMBL/GenBank/DDBJ whole genome shotgun (WGS) entry which is preliminary data.</text>
</comment>
<protein>
    <recommendedName>
        <fullName evidence="1">N-acetyltransferase domain-containing protein</fullName>
    </recommendedName>
</protein>
<feature type="domain" description="N-acetyltransferase" evidence="1">
    <location>
        <begin position="190"/>
        <end position="260"/>
    </location>
</feature>
<sequence length="268" mass="28558">MTPPTFHIRPAGLSPADGEFIVDAFDSTLPYLASIGSEEMWGMQPFSEREGFTQETTEQVEQSRGLRPTPDGEVLRILICEAELPSSPTAAAAEAEQDGPADAAAAAQLSLPEGVHVRVTEGGDRRFLSVGAAMLREDWVSSYLENQPHLGLGKDGPLRGGGGGRSAAAAAGGFVYLEVMVTDCRVGAYRRGAGAALLRGVRDYAAAHGKRTVYVDAWAGNGGKLASYYEKQGYQIVGEYKLSRKNGTTWTGTLLRMDVPTTRESAES</sequence>
<name>A0A9P8YES2_9PEZI</name>
<dbReference type="AlphaFoldDB" id="A0A9P8YES2"/>
<proteinExistence type="predicted"/>
<keyword evidence="3" id="KW-1185">Reference proteome</keyword>
<evidence type="ECO:0000313" key="2">
    <source>
        <dbReference type="EMBL" id="KAH7035652.1"/>
    </source>
</evidence>
<dbReference type="OrthoDB" id="2821191at2759"/>
<evidence type="ECO:0000259" key="1">
    <source>
        <dbReference type="PROSITE" id="PS51186"/>
    </source>
</evidence>
<dbReference type="GO" id="GO:0016747">
    <property type="term" value="F:acyltransferase activity, transferring groups other than amino-acyl groups"/>
    <property type="evidence" value="ECO:0007669"/>
    <property type="project" value="InterPro"/>
</dbReference>
<gene>
    <name evidence="2" type="ORF">B0I36DRAFT_95157</name>
</gene>
<dbReference type="PROSITE" id="PS51186">
    <property type="entry name" value="GNAT"/>
    <property type="match status" value="1"/>
</dbReference>
<dbReference type="Gene3D" id="3.40.630.30">
    <property type="match status" value="1"/>
</dbReference>
<dbReference type="Proteomes" id="UP000756346">
    <property type="component" value="Unassembled WGS sequence"/>
</dbReference>
<dbReference type="RefSeq" id="XP_046015745.1">
    <property type="nucleotide sequence ID" value="XM_046163642.1"/>
</dbReference>
<dbReference type="EMBL" id="JAGTJQ010000003">
    <property type="protein sequence ID" value="KAH7035652.1"/>
    <property type="molecule type" value="Genomic_DNA"/>
</dbReference>
<dbReference type="InterPro" id="IPR016181">
    <property type="entry name" value="Acyl_CoA_acyltransferase"/>
</dbReference>
<accession>A0A9P8YES2</accession>